<feature type="transmembrane region" description="Helical" evidence="1">
    <location>
        <begin position="54"/>
        <end position="72"/>
    </location>
</feature>
<dbReference type="EMBL" id="JAQQAF010000001">
    <property type="protein sequence ID" value="KAJ8510243.1"/>
    <property type="molecule type" value="Genomic_DNA"/>
</dbReference>
<accession>A0AAV8RS75</accession>
<keyword evidence="3" id="KW-1185">Reference proteome</keyword>
<proteinExistence type="predicted"/>
<gene>
    <name evidence="2" type="ORF">OPV22_000677</name>
</gene>
<evidence type="ECO:0000313" key="2">
    <source>
        <dbReference type="EMBL" id="KAJ8510243.1"/>
    </source>
</evidence>
<protein>
    <submittedName>
        <fullName evidence="2">Uncharacterized protein</fullName>
    </submittedName>
</protein>
<comment type="caution">
    <text evidence="2">The sequence shown here is derived from an EMBL/GenBank/DDBJ whole genome shotgun (WGS) entry which is preliminary data.</text>
</comment>
<evidence type="ECO:0000256" key="1">
    <source>
        <dbReference type="SAM" id="Phobius"/>
    </source>
</evidence>
<keyword evidence="1" id="KW-1133">Transmembrane helix</keyword>
<dbReference type="Proteomes" id="UP001222027">
    <property type="component" value="Unassembled WGS sequence"/>
</dbReference>
<evidence type="ECO:0000313" key="3">
    <source>
        <dbReference type="Proteomes" id="UP001222027"/>
    </source>
</evidence>
<sequence length="184" mass="20299">MSPPLISLQGDLKDLLEALHVVTADSFLPTSGVAISGLTILEFSLILPKDPEQAFFLLFFFFFFFFFFPRASFLPLHESKPLSTTVQEGELLVLRVLLASSPVSAIAVPSLWCPLHLVSICLPTTLLPWYLEGRGKDIYFFCDGASSDNTTTGCSEGTGKKEYYNVTTETQVDLQGDYCLLPGK</sequence>
<reference evidence="2 3" key="1">
    <citation type="submission" date="2022-12" db="EMBL/GenBank/DDBJ databases">
        <title>Chromosome-scale assembly of the Ensete ventricosum genome.</title>
        <authorList>
            <person name="Dussert Y."/>
            <person name="Stocks J."/>
            <person name="Wendawek A."/>
            <person name="Woldeyes F."/>
            <person name="Nichols R.A."/>
            <person name="Borrell J.S."/>
        </authorList>
    </citation>
    <scope>NUCLEOTIDE SEQUENCE [LARGE SCALE GENOMIC DNA]</scope>
    <source>
        <strain evidence="3">cv. Maze</strain>
        <tissue evidence="2">Seeds</tissue>
    </source>
</reference>
<dbReference type="AlphaFoldDB" id="A0AAV8RS75"/>
<name>A0AAV8RS75_ENSVE</name>
<keyword evidence="1" id="KW-0472">Membrane</keyword>
<feature type="transmembrane region" description="Helical" evidence="1">
    <location>
        <begin position="27"/>
        <end position="47"/>
    </location>
</feature>
<keyword evidence="1" id="KW-0812">Transmembrane</keyword>
<organism evidence="2 3">
    <name type="scientific">Ensete ventricosum</name>
    <name type="common">Abyssinian banana</name>
    <name type="synonym">Musa ensete</name>
    <dbReference type="NCBI Taxonomy" id="4639"/>
    <lineage>
        <taxon>Eukaryota</taxon>
        <taxon>Viridiplantae</taxon>
        <taxon>Streptophyta</taxon>
        <taxon>Embryophyta</taxon>
        <taxon>Tracheophyta</taxon>
        <taxon>Spermatophyta</taxon>
        <taxon>Magnoliopsida</taxon>
        <taxon>Liliopsida</taxon>
        <taxon>Zingiberales</taxon>
        <taxon>Musaceae</taxon>
        <taxon>Ensete</taxon>
    </lineage>
</organism>